<dbReference type="AlphaFoldDB" id="A0A0A1VQI9"/>
<dbReference type="Proteomes" id="UP000030321">
    <property type="component" value="Unassembled WGS sequence"/>
</dbReference>
<dbReference type="PRINTS" id="PR00413">
    <property type="entry name" value="HADHALOGNASE"/>
</dbReference>
<dbReference type="InterPro" id="IPR006439">
    <property type="entry name" value="HAD-SF_hydro_IA"/>
</dbReference>
<dbReference type="InterPro" id="IPR023214">
    <property type="entry name" value="HAD_sf"/>
</dbReference>
<evidence type="ECO:0000313" key="2">
    <source>
        <dbReference type="EMBL" id="GAL91980.1"/>
    </source>
</evidence>
<organism evidence="2 3">
    <name type="scientific">Microcystis aeruginosa NIES-44</name>
    <dbReference type="NCBI Taxonomy" id="449439"/>
    <lineage>
        <taxon>Bacteria</taxon>
        <taxon>Bacillati</taxon>
        <taxon>Cyanobacteriota</taxon>
        <taxon>Cyanophyceae</taxon>
        <taxon>Oscillatoriophycideae</taxon>
        <taxon>Chroococcales</taxon>
        <taxon>Microcystaceae</taxon>
        <taxon>Microcystis</taxon>
    </lineage>
</organism>
<dbReference type="GO" id="GO:0005829">
    <property type="term" value="C:cytosol"/>
    <property type="evidence" value="ECO:0007669"/>
    <property type="project" value="TreeGrafter"/>
</dbReference>
<dbReference type="Gene3D" id="1.10.150.240">
    <property type="entry name" value="Putative phosphatase, domain 2"/>
    <property type="match status" value="1"/>
</dbReference>
<dbReference type="NCBIfam" id="TIGR01549">
    <property type="entry name" value="HAD-SF-IA-v1"/>
    <property type="match status" value="1"/>
</dbReference>
<proteinExistence type="predicted"/>
<sequence>MPFAFCLLPFAYCLLPIAYCLLPIAYCLLPIAYCLLPIAYCLLPFAFCLLPFAYCLLPFAFCLLRAKMMTDNIGKNKEVYLPIIRCGNREFRDIQGIVFDKDGTLEDSRAFWYDRAIARIQAIESQIPGLESLLTKTFGIGANSLNPAGLMAVGSRRDNHIAAAGCIASTGRDWLTAMAIAKVAFQAADEKVPPRFNPLYPQCLEVIRYLHAAGLQLAILSSDTTARVEQFVKENHLLNYIKIARGCDRGLSKPDPLLLQETCQALGTAVDKTLMVGDTRADWEMAKQAKSAAAIAISWQPETHQDLQLADVVIRELTAISVISF</sequence>
<name>A0A0A1VQI9_MICAE</name>
<dbReference type="PANTHER" id="PTHR43434">
    <property type="entry name" value="PHOSPHOGLYCOLATE PHOSPHATASE"/>
    <property type="match status" value="1"/>
</dbReference>
<feature type="transmembrane region" description="Helical" evidence="1">
    <location>
        <begin position="30"/>
        <end position="63"/>
    </location>
</feature>
<accession>A0A0A1VQI9</accession>
<evidence type="ECO:0000313" key="3">
    <source>
        <dbReference type="Proteomes" id="UP000030321"/>
    </source>
</evidence>
<dbReference type="SUPFAM" id="SSF56784">
    <property type="entry name" value="HAD-like"/>
    <property type="match status" value="1"/>
</dbReference>
<keyword evidence="1" id="KW-1133">Transmembrane helix</keyword>
<reference evidence="3" key="1">
    <citation type="journal article" date="2015" name="Genome">
        <title>Whole Genome Sequence of the Non-Microcystin-Producing Microcystis aeruginosa Strain NIES-44.</title>
        <authorList>
            <person name="Okano K."/>
            <person name="Miyata N."/>
            <person name="Ozaki Y."/>
        </authorList>
    </citation>
    <scope>NUCLEOTIDE SEQUENCE [LARGE SCALE GENOMIC DNA]</scope>
    <source>
        <strain evidence="3">NIES-44</strain>
    </source>
</reference>
<dbReference type="GO" id="GO:0008967">
    <property type="term" value="F:phosphoglycolate phosphatase activity"/>
    <property type="evidence" value="ECO:0007669"/>
    <property type="project" value="TreeGrafter"/>
</dbReference>
<keyword evidence="1" id="KW-0472">Membrane</keyword>
<gene>
    <name evidence="2" type="ORF">N44_00268</name>
</gene>
<protein>
    <submittedName>
        <fullName evidence="2">Haloacid dehalogenase/epoxide hydrolase family</fullName>
    </submittedName>
</protein>
<dbReference type="InterPro" id="IPR023198">
    <property type="entry name" value="PGP-like_dom2"/>
</dbReference>
<comment type="caution">
    <text evidence="2">The sequence shown here is derived from an EMBL/GenBank/DDBJ whole genome shotgun (WGS) entry which is preliminary data.</text>
</comment>
<keyword evidence="2" id="KW-0378">Hydrolase</keyword>
<dbReference type="InterPro" id="IPR050155">
    <property type="entry name" value="HAD-like_hydrolase_sf"/>
</dbReference>
<dbReference type="SFLD" id="SFLDG01129">
    <property type="entry name" value="C1.5:_HAD__Beta-PGM__Phosphata"/>
    <property type="match status" value="1"/>
</dbReference>
<dbReference type="SFLD" id="SFLDS00003">
    <property type="entry name" value="Haloacid_Dehalogenase"/>
    <property type="match status" value="1"/>
</dbReference>
<dbReference type="PANTHER" id="PTHR43434:SF1">
    <property type="entry name" value="PHOSPHOGLYCOLATE PHOSPHATASE"/>
    <property type="match status" value="1"/>
</dbReference>
<evidence type="ECO:0000256" key="1">
    <source>
        <dbReference type="SAM" id="Phobius"/>
    </source>
</evidence>
<dbReference type="InterPro" id="IPR036412">
    <property type="entry name" value="HAD-like_sf"/>
</dbReference>
<dbReference type="EMBL" id="BBPA01000017">
    <property type="protein sequence ID" value="GAL91980.1"/>
    <property type="molecule type" value="Genomic_DNA"/>
</dbReference>
<dbReference type="Gene3D" id="3.40.50.1000">
    <property type="entry name" value="HAD superfamily/HAD-like"/>
    <property type="match status" value="1"/>
</dbReference>
<dbReference type="GO" id="GO:0006281">
    <property type="term" value="P:DNA repair"/>
    <property type="evidence" value="ECO:0007669"/>
    <property type="project" value="TreeGrafter"/>
</dbReference>
<keyword evidence="1" id="KW-0812">Transmembrane</keyword>
<dbReference type="Pfam" id="PF00702">
    <property type="entry name" value="Hydrolase"/>
    <property type="match status" value="1"/>
</dbReference>